<feature type="domain" description="Peptidase C14 caspase" evidence="1">
    <location>
        <begin position="208"/>
        <end position="414"/>
    </location>
</feature>
<dbReference type="Proteomes" id="UP001501175">
    <property type="component" value="Unassembled WGS sequence"/>
</dbReference>
<dbReference type="RefSeq" id="WP_345250373.1">
    <property type="nucleotide sequence ID" value="NZ_BAABHD010000084.1"/>
</dbReference>
<proteinExistence type="predicted"/>
<dbReference type="InterPro" id="IPR029030">
    <property type="entry name" value="Caspase-like_dom_sf"/>
</dbReference>
<organism evidence="2 3">
    <name type="scientific">Nibrella saemangeumensis</name>
    <dbReference type="NCBI Taxonomy" id="1084526"/>
    <lineage>
        <taxon>Bacteria</taxon>
        <taxon>Pseudomonadati</taxon>
        <taxon>Bacteroidota</taxon>
        <taxon>Cytophagia</taxon>
        <taxon>Cytophagales</taxon>
        <taxon>Spirosomataceae</taxon>
        <taxon>Nibrella</taxon>
    </lineage>
</organism>
<reference evidence="3" key="1">
    <citation type="journal article" date="2019" name="Int. J. Syst. Evol. Microbiol.">
        <title>The Global Catalogue of Microorganisms (GCM) 10K type strain sequencing project: providing services to taxonomists for standard genome sequencing and annotation.</title>
        <authorList>
            <consortium name="The Broad Institute Genomics Platform"/>
            <consortium name="The Broad Institute Genome Sequencing Center for Infectious Disease"/>
            <person name="Wu L."/>
            <person name="Ma J."/>
        </authorList>
    </citation>
    <scope>NUCLEOTIDE SEQUENCE [LARGE SCALE GENOMIC DNA]</scope>
    <source>
        <strain evidence="3">JCM 17927</strain>
    </source>
</reference>
<comment type="caution">
    <text evidence="2">The sequence shown here is derived from an EMBL/GenBank/DDBJ whole genome shotgun (WGS) entry which is preliminary data.</text>
</comment>
<sequence>MKTVLFFLLIGVSQVLTIDLLAQQKHPLGDGYIPLPYADTAVIDGESKSAAKGKRTNRMIFAIDLKNEKVEVGDTIVTSVVPISPSSVKNITIITQLCYENCSYLRDPYTGGYKINGYGVDTARSGQLPGGTYYFPIKEQNLITNDQGNQIVLDNSTLSTIYVLFVNNYMYEATVSFTVTVRKKVENKLELPFARERIVPSLANARYHALLIGVNEYDDPNLRLKRPAVDLARLDSVLTNKYAFASITTLLDPSKKKVIDVLTNLAYSLVNDDNLLIYYAGHSVANSGNGFWALRDSKIDDYDSFLSITALSNIIAQMRMQQVLLVADACYGASIIRSLTSLPEDRVKTWKELYNQPGRKAISSSVHEKVPDKSTFIDYFVKGLLTNEDYLSAEQLYDGFKFQVYNKSSTNQKPVYGDIDGVTKSSGDFIFKVKSVADSAIALKRYTIAKDTVVQQQYALGMDPVELVRLDQTAAGDTTRSGIENYANRSVTLVNTYKGNVTVQVALKDLPASQRTISIPPNKTKILDLGKYPAATVTVKADDNPDLKYQLQQGMRYQIKWLADSGQLDLFLVR</sequence>
<evidence type="ECO:0000313" key="3">
    <source>
        <dbReference type="Proteomes" id="UP001501175"/>
    </source>
</evidence>
<dbReference type="EMBL" id="BAABHD010000084">
    <property type="protein sequence ID" value="GAA4471052.1"/>
    <property type="molecule type" value="Genomic_DNA"/>
</dbReference>
<evidence type="ECO:0000313" key="2">
    <source>
        <dbReference type="EMBL" id="GAA4471052.1"/>
    </source>
</evidence>
<dbReference type="Pfam" id="PF00656">
    <property type="entry name" value="Peptidase_C14"/>
    <property type="match status" value="1"/>
</dbReference>
<protein>
    <recommendedName>
        <fullName evidence="1">Peptidase C14 caspase domain-containing protein</fullName>
    </recommendedName>
</protein>
<evidence type="ECO:0000259" key="1">
    <source>
        <dbReference type="Pfam" id="PF00656"/>
    </source>
</evidence>
<keyword evidence="3" id="KW-1185">Reference proteome</keyword>
<dbReference type="SUPFAM" id="SSF52129">
    <property type="entry name" value="Caspase-like"/>
    <property type="match status" value="1"/>
</dbReference>
<dbReference type="Gene3D" id="3.40.50.1460">
    <property type="match status" value="1"/>
</dbReference>
<accession>A0ABP8NTH7</accession>
<dbReference type="InterPro" id="IPR011600">
    <property type="entry name" value="Pept_C14_caspase"/>
</dbReference>
<gene>
    <name evidence="2" type="ORF">GCM10023189_60850</name>
</gene>
<name>A0ABP8NTH7_9BACT</name>